<gene>
    <name evidence="7" type="ORF">EVOR1521_LOCUS10731</name>
</gene>
<keyword evidence="4" id="KW-0418">Kinase</keyword>
<dbReference type="GO" id="GO:0004674">
    <property type="term" value="F:protein serine/threonine kinase activity"/>
    <property type="evidence" value="ECO:0007669"/>
    <property type="project" value="UniProtKB-KW"/>
</dbReference>
<evidence type="ECO:0000256" key="5">
    <source>
        <dbReference type="ARBA" id="ARBA00022840"/>
    </source>
</evidence>
<dbReference type="Gene3D" id="1.10.510.10">
    <property type="entry name" value="Transferase(Phosphotransferase) domain 1"/>
    <property type="match status" value="1"/>
</dbReference>
<dbReference type="InterPro" id="IPR008271">
    <property type="entry name" value="Ser/Thr_kinase_AS"/>
</dbReference>
<keyword evidence="2" id="KW-0808">Transferase</keyword>
<dbReference type="GO" id="GO:0005524">
    <property type="term" value="F:ATP binding"/>
    <property type="evidence" value="ECO:0007669"/>
    <property type="project" value="UniProtKB-KW"/>
</dbReference>
<evidence type="ECO:0000313" key="7">
    <source>
        <dbReference type="EMBL" id="CAJ1383660.1"/>
    </source>
</evidence>
<keyword evidence="1" id="KW-0723">Serine/threonine-protein kinase</keyword>
<dbReference type="FunFam" id="1.10.510.10:FF:000624">
    <property type="entry name" value="Mitogen-activated protein kinase"/>
    <property type="match status" value="1"/>
</dbReference>
<sequence>MKRCVDCLSPSDPGTLKRMYREIAVLRQVHHDNIIALTDVFLPHVGHDLFLFFQAASCDLEHAIRYNMLDELAQQSIGCDVIRALAYLHASDLIHRDLKPSNVLLDESGAKLCDFGLVRLIGLYPKGLTEYVGMRWYRAPELFLGSRCYNQSIDVWSYGCVVAEMALGRPLLAGIDSEEQLGLVVGLLGRPTELEAGEGQHVGVKHPASHRLAQFGPTGLAEGFVILFFLSSPLSLSLSLCRQSCQACRWKTCRVLPQSVERSVCASFQSTRSDAHRACGRNIRAEDG</sequence>
<dbReference type="AlphaFoldDB" id="A0AA36I9V1"/>
<evidence type="ECO:0000259" key="6">
    <source>
        <dbReference type="PROSITE" id="PS50011"/>
    </source>
</evidence>
<dbReference type="InterPro" id="IPR000719">
    <property type="entry name" value="Prot_kinase_dom"/>
</dbReference>
<dbReference type="PROSITE" id="PS00108">
    <property type="entry name" value="PROTEIN_KINASE_ST"/>
    <property type="match status" value="1"/>
</dbReference>
<evidence type="ECO:0000256" key="4">
    <source>
        <dbReference type="ARBA" id="ARBA00022777"/>
    </source>
</evidence>
<comment type="caution">
    <text evidence="7">The sequence shown here is derived from an EMBL/GenBank/DDBJ whole genome shotgun (WGS) entry which is preliminary data.</text>
</comment>
<dbReference type="Proteomes" id="UP001178507">
    <property type="component" value="Unassembled WGS sequence"/>
</dbReference>
<proteinExistence type="predicted"/>
<dbReference type="InterPro" id="IPR050117">
    <property type="entry name" value="MAPK"/>
</dbReference>
<dbReference type="PROSITE" id="PS50011">
    <property type="entry name" value="PROTEIN_KINASE_DOM"/>
    <property type="match status" value="1"/>
</dbReference>
<keyword evidence="8" id="KW-1185">Reference proteome</keyword>
<dbReference type="SMART" id="SM00220">
    <property type="entry name" value="S_TKc"/>
    <property type="match status" value="1"/>
</dbReference>
<dbReference type="SUPFAM" id="SSF56112">
    <property type="entry name" value="Protein kinase-like (PK-like)"/>
    <property type="match status" value="1"/>
</dbReference>
<dbReference type="EMBL" id="CAUJNA010001036">
    <property type="protein sequence ID" value="CAJ1383660.1"/>
    <property type="molecule type" value="Genomic_DNA"/>
</dbReference>
<reference evidence="7" key="1">
    <citation type="submission" date="2023-08" db="EMBL/GenBank/DDBJ databases">
        <authorList>
            <person name="Chen Y."/>
            <person name="Shah S."/>
            <person name="Dougan E. K."/>
            <person name="Thang M."/>
            <person name="Chan C."/>
        </authorList>
    </citation>
    <scope>NUCLEOTIDE SEQUENCE</scope>
</reference>
<organism evidence="7 8">
    <name type="scientific">Effrenium voratum</name>
    <dbReference type="NCBI Taxonomy" id="2562239"/>
    <lineage>
        <taxon>Eukaryota</taxon>
        <taxon>Sar</taxon>
        <taxon>Alveolata</taxon>
        <taxon>Dinophyceae</taxon>
        <taxon>Suessiales</taxon>
        <taxon>Symbiodiniaceae</taxon>
        <taxon>Effrenium</taxon>
    </lineage>
</organism>
<keyword evidence="3" id="KW-0547">Nucleotide-binding</keyword>
<evidence type="ECO:0000256" key="2">
    <source>
        <dbReference type="ARBA" id="ARBA00022679"/>
    </source>
</evidence>
<evidence type="ECO:0000256" key="1">
    <source>
        <dbReference type="ARBA" id="ARBA00022527"/>
    </source>
</evidence>
<accession>A0AA36I9V1</accession>
<dbReference type="Gene3D" id="3.30.200.20">
    <property type="entry name" value="Phosphorylase Kinase, domain 1"/>
    <property type="match status" value="1"/>
</dbReference>
<feature type="domain" description="Protein kinase" evidence="6">
    <location>
        <begin position="1"/>
        <end position="288"/>
    </location>
</feature>
<evidence type="ECO:0000256" key="3">
    <source>
        <dbReference type="ARBA" id="ARBA00022741"/>
    </source>
</evidence>
<protein>
    <recommendedName>
        <fullName evidence="6">Protein kinase domain-containing protein</fullName>
    </recommendedName>
</protein>
<evidence type="ECO:0000313" key="8">
    <source>
        <dbReference type="Proteomes" id="UP001178507"/>
    </source>
</evidence>
<dbReference type="InterPro" id="IPR011009">
    <property type="entry name" value="Kinase-like_dom_sf"/>
</dbReference>
<dbReference type="Pfam" id="PF00069">
    <property type="entry name" value="Pkinase"/>
    <property type="match status" value="1"/>
</dbReference>
<keyword evidence="5" id="KW-0067">ATP-binding</keyword>
<dbReference type="PANTHER" id="PTHR24055">
    <property type="entry name" value="MITOGEN-ACTIVATED PROTEIN KINASE"/>
    <property type="match status" value="1"/>
</dbReference>
<name>A0AA36I9V1_9DINO</name>